<dbReference type="GO" id="GO:0048500">
    <property type="term" value="C:signal recognition particle"/>
    <property type="evidence" value="ECO:0007669"/>
    <property type="project" value="InterPro"/>
</dbReference>
<protein>
    <submittedName>
        <fullName evidence="3">Uncharacterized protein LOC34619480</fullName>
    </submittedName>
</protein>
<organism evidence="2 3">
    <name type="scientific">Cyclospora cayetanensis</name>
    <dbReference type="NCBI Taxonomy" id="88456"/>
    <lineage>
        <taxon>Eukaryota</taxon>
        <taxon>Sar</taxon>
        <taxon>Alveolata</taxon>
        <taxon>Apicomplexa</taxon>
        <taxon>Conoidasida</taxon>
        <taxon>Coccidia</taxon>
        <taxon>Eucoccidiorida</taxon>
        <taxon>Eimeriorina</taxon>
        <taxon>Eimeriidae</taxon>
        <taxon>Cyclospora</taxon>
    </lineage>
</organism>
<dbReference type="GO" id="GO:0006614">
    <property type="term" value="P:SRP-dependent cotranslational protein targeting to membrane"/>
    <property type="evidence" value="ECO:0007669"/>
    <property type="project" value="InterPro"/>
</dbReference>
<evidence type="ECO:0000313" key="3">
    <source>
        <dbReference type="RefSeq" id="XP_026190514.1"/>
    </source>
</evidence>
<dbReference type="Proteomes" id="UP000515125">
    <property type="component" value="Unplaced"/>
</dbReference>
<dbReference type="GeneID" id="34619480"/>
<evidence type="ECO:0000256" key="1">
    <source>
        <dbReference type="SAM" id="MobiDB-lite"/>
    </source>
</evidence>
<dbReference type="GO" id="GO:0008312">
    <property type="term" value="F:7S RNA binding"/>
    <property type="evidence" value="ECO:0007669"/>
    <property type="project" value="InterPro"/>
</dbReference>
<accession>A0A6P6RSH9</accession>
<dbReference type="AlphaFoldDB" id="A0A6P6RSH9"/>
<dbReference type="RefSeq" id="XP_026190514.1">
    <property type="nucleotide sequence ID" value="XM_026334729.1"/>
</dbReference>
<proteinExistence type="predicted"/>
<dbReference type="Gene3D" id="1.10.260.30">
    <property type="entry name" value="Signal recognition particle, SRP54 subunit, M-domain"/>
    <property type="match status" value="1"/>
</dbReference>
<dbReference type="InterPro" id="IPR036891">
    <property type="entry name" value="Signal_recog_part_SRP54_M_sf"/>
</dbReference>
<gene>
    <name evidence="3" type="primary">LOC34619480</name>
</gene>
<dbReference type="SUPFAM" id="SSF47446">
    <property type="entry name" value="Signal peptide-binding domain"/>
    <property type="match status" value="1"/>
</dbReference>
<name>A0A6P6RSH9_9EIME</name>
<reference evidence="3" key="1">
    <citation type="submission" date="2025-08" db="UniProtKB">
        <authorList>
            <consortium name="RefSeq"/>
        </authorList>
    </citation>
    <scope>IDENTIFICATION</scope>
</reference>
<sequence length="366" mass="42627">MAIERKGRDAVSALVDREGRMHHKQQLLMQQFYVFYVKQLMVKQGSFALEDFLTLKRDCEDELGGLRRKAARRLESFGLQRFSPEESKELKQFKLEVEILESLSPSELRLTCPSLLSPLTRKAIAASAGVTLKHVEDLLLQFSTMQGDRHWFMRLLELGRPLPGSFEDRHLLAETDRPYELRLPYGETFYSFEFERTRKLLGVRGDGRGDRRRQKNQRKLAIRCRLYHPKPRQWSDRWLFFGDFFADPYSNFAARRKHLQQQLQKQREQQEGRTQRAQQRLLPKGMGVKRRRRSLDVLHAAFLRKLPQKDEVLRNLLQKAAAAEESKRLLLPPDTTHTIAESPEGRRSSDCLDTQGSGSPPSSLVL</sequence>
<feature type="compositionally biased region" description="Basic and acidic residues" evidence="1">
    <location>
        <begin position="265"/>
        <end position="274"/>
    </location>
</feature>
<evidence type="ECO:0000313" key="2">
    <source>
        <dbReference type="Proteomes" id="UP000515125"/>
    </source>
</evidence>
<feature type="region of interest" description="Disordered" evidence="1">
    <location>
        <begin position="263"/>
        <end position="288"/>
    </location>
</feature>
<keyword evidence="2" id="KW-1185">Reference proteome</keyword>
<feature type="region of interest" description="Disordered" evidence="1">
    <location>
        <begin position="326"/>
        <end position="366"/>
    </location>
</feature>
<dbReference type="OrthoDB" id="354403at2759"/>
<feature type="compositionally biased region" description="Polar residues" evidence="1">
    <location>
        <begin position="351"/>
        <end position="366"/>
    </location>
</feature>